<accession>A0A364NZ83</accession>
<dbReference type="PANTHER" id="PTHR34227">
    <property type="entry name" value="CHAPERONE PROTEIN YCDY"/>
    <property type="match status" value="1"/>
</dbReference>
<dbReference type="Proteomes" id="UP000251075">
    <property type="component" value="Unassembled WGS sequence"/>
</dbReference>
<sequence length="201" mass="21957">MQASSAMSAVAEEDFLRARFYGLLATLFASPPTARLLERLRALTPDPTPLGTALGELAAAAASSDEDSVAEEYDALFIGVTGGELVPFGSWYLTGFLHEKPLADLRAHMARLGIEPTPGVSEPEDHVASLLEMMQGLITGLFDNDLTPRAQKEFFETHLGGWMPRFMTDLEKAESARFYRAVAKVGRLFLDIETQAFAMVD</sequence>
<name>A0A364NZ83_9PROT</name>
<gene>
    <name evidence="2" type="ORF">CU669_09475</name>
</gene>
<dbReference type="InterPro" id="IPR020945">
    <property type="entry name" value="DMSO/NO3_reduct_chaperone"/>
</dbReference>
<dbReference type="Pfam" id="PF02613">
    <property type="entry name" value="Nitrate_red_del"/>
    <property type="match status" value="1"/>
</dbReference>
<dbReference type="SUPFAM" id="SSF89155">
    <property type="entry name" value="TorD-like"/>
    <property type="match status" value="1"/>
</dbReference>
<comment type="caution">
    <text evidence="2">The sequence shown here is derived from an EMBL/GenBank/DDBJ whole genome shotgun (WGS) entry which is preliminary data.</text>
</comment>
<dbReference type="OrthoDB" id="8526323at2"/>
<organism evidence="2 3">
    <name type="scientific">Paramagnetospirillum kuznetsovii</name>
    <dbReference type="NCBI Taxonomy" id="2053833"/>
    <lineage>
        <taxon>Bacteria</taxon>
        <taxon>Pseudomonadati</taxon>
        <taxon>Pseudomonadota</taxon>
        <taxon>Alphaproteobacteria</taxon>
        <taxon>Rhodospirillales</taxon>
        <taxon>Magnetospirillaceae</taxon>
        <taxon>Paramagnetospirillum</taxon>
    </lineage>
</organism>
<evidence type="ECO:0000313" key="3">
    <source>
        <dbReference type="Proteomes" id="UP000251075"/>
    </source>
</evidence>
<dbReference type="PANTHER" id="PTHR34227:SF1">
    <property type="entry name" value="DIMETHYL SULFOXIDE REDUCTASE CHAPERONE-RELATED"/>
    <property type="match status" value="1"/>
</dbReference>
<evidence type="ECO:0000256" key="1">
    <source>
        <dbReference type="ARBA" id="ARBA00023186"/>
    </source>
</evidence>
<dbReference type="AlphaFoldDB" id="A0A364NZ83"/>
<protein>
    <submittedName>
        <fullName evidence="2">Molecular chaperone TorD</fullName>
    </submittedName>
</protein>
<dbReference type="InterPro" id="IPR036411">
    <property type="entry name" value="TorD-like_sf"/>
</dbReference>
<dbReference type="InterPro" id="IPR050289">
    <property type="entry name" value="TorD/DmsD_chaperones"/>
</dbReference>
<dbReference type="EMBL" id="PGTO01000005">
    <property type="protein sequence ID" value="RAU22384.1"/>
    <property type="molecule type" value="Genomic_DNA"/>
</dbReference>
<proteinExistence type="predicted"/>
<dbReference type="Gene3D" id="1.10.3480.10">
    <property type="entry name" value="TorD-like"/>
    <property type="match status" value="1"/>
</dbReference>
<evidence type="ECO:0000313" key="2">
    <source>
        <dbReference type="EMBL" id="RAU22384.1"/>
    </source>
</evidence>
<reference evidence="2 3" key="1">
    <citation type="submission" date="2017-11" db="EMBL/GenBank/DDBJ databases">
        <title>Draft genome sequence of magnetotactic bacterium Magnetospirillum kuznetsovii LBB-42.</title>
        <authorList>
            <person name="Grouzdev D.S."/>
            <person name="Rysina M.S."/>
            <person name="Baslerov R.V."/>
            <person name="Koziaeva V."/>
        </authorList>
    </citation>
    <scope>NUCLEOTIDE SEQUENCE [LARGE SCALE GENOMIC DNA]</scope>
    <source>
        <strain evidence="2 3">LBB-42</strain>
    </source>
</reference>
<keyword evidence="3" id="KW-1185">Reference proteome</keyword>
<keyword evidence="1" id="KW-0143">Chaperone</keyword>